<accession>A0AAW1UYN7</accession>
<proteinExistence type="predicted"/>
<organism evidence="1 2">
    <name type="scientific">Henosepilachna vigintioctopunctata</name>
    <dbReference type="NCBI Taxonomy" id="420089"/>
    <lineage>
        <taxon>Eukaryota</taxon>
        <taxon>Metazoa</taxon>
        <taxon>Ecdysozoa</taxon>
        <taxon>Arthropoda</taxon>
        <taxon>Hexapoda</taxon>
        <taxon>Insecta</taxon>
        <taxon>Pterygota</taxon>
        <taxon>Neoptera</taxon>
        <taxon>Endopterygota</taxon>
        <taxon>Coleoptera</taxon>
        <taxon>Polyphaga</taxon>
        <taxon>Cucujiformia</taxon>
        <taxon>Coccinelloidea</taxon>
        <taxon>Coccinellidae</taxon>
        <taxon>Epilachninae</taxon>
        <taxon>Epilachnini</taxon>
        <taxon>Henosepilachna</taxon>
    </lineage>
</organism>
<evidence type="ECO:0000313" key="1">
    <source>
        <dbReference type="EMBL" id="KAK9886213.1"/>
    </source>
</evidence>
<dbReference type="EMBL" id="JARQZJ010000099">
    <property type="protein sequence ID" value="KAK9886213.1"/>
    <property type="molecule type" value="Genomic_DNA"/>
</dbReference>
<protein>
    <submittedName>
        <fullName evidence="1">Uncharacterized protein</fullName>
    </submittedName>
</protein>
<dbReference type="PANTHER" id="PTHR28592:SF1">
    <property type="entry name" value="ARMADILLO REPEAT-CONTAINING PROTEIN 1"/>
    <property type="match status" value="1"/>
</dbReference>
<dbReference type="Proteomes" id="UP001431783">
    <property type="component" value="Unassembled WGS sequence"/>
</dbReference>
<evidence type="ECO:0000313" key="2">
    <source>
        <dbReference type="Proteomes" id="UP001431783"/>
    </source>
</evidence>
<gene>
    <name evidence="1" type="ORF">WA026_015731</name>
</gene>
<name>A0AAW1UYN7_9CUCU</name>
<dbReference type="AlphaFoldDB" id="A0AAW1UYN7"/>
<dbReference type="PANTHER" id="PTHR28592">
    <property type="entry name" value="ARMADILLO REPEAT-CONTAINING PROTEIN 1"/>
    <property type="match status" value="1"/>
</dbReference>
<comment type="caution">
    <text evidence="1">The sequence shown here is derived from an EMBL/GenBank/DDBJ whole genome shotgun (WGS) entry which is preliminary data.</text>
</comment>
<keyword evidence="2" id="KW-1185">Reference proteome</keyword>
<sequence>MDYMKKCLDTLNIYKTLSVNPENHDKLLRKRTPLLYPATMLESENLRVVELSQDILENFIANERNHSFIMSTFGIYEALKSLSKKNIDGGLSKRAACLIEILENSYSSQTYATRNRAKIKFEKPYRLCILDLKEINPVNKYDIECTLVETKGVVSFTIDIDKKRCTLRLCPRTKIYNVVKKLRDKCNITAVVITDNKKQRDIHNESYSSLENSVDEGVAKNNRAITSAINFIKTSNSYLQSITNYWNESFYW</sequence>
<reference evidence="1 2" key="1">
    <citation type="submission" date="2023-03" db="EMBL/GenBank/DDBJ databases">
        <title>Genome insight into feeding habits of ladybird beetles.</title>
        <authorList>
            <person name="Li H.-S."/>
            <person name="Huang Y.-H."/>
            <person name="Pang H."/>
        </authorList>
    </citation>
    <scope>NUCLEOTIDE SEQUENCE [LARGE SCALE GENOMIC DNA]</scope>
    <source>
        <strain evidence="1">SYSU_2023b</strain>
        <tissue evidence="1">Whole body</tissue>
    </source>
</reference>